<protein>
    <submittedName>
        <fullName evidence="4">Cellulose binding domain-containing protein</fullName>
    </submittedName>
</protein>
<keyword evidence="2" id="KW-1133">Transmembrane helix</keyword>
<evidence type="ECO:0000256" key="2">
    <source>
        <dbReference type="SAM" id="Phobius"/>
    </source>
</evidence>
<dbReference type="Proteomes" id="UP001550348">
    <property type="component" value="Unassembled WGS sequence"/>
</dbReference>
<evidence type="ECO:0000256" key="1">
    <source>
        <dbReference type="SAM" id="MobiDB-lite"/>
    </source>
</evidence>
<proteinExistence type="predicted"/>
<feature type="compositionally biased region" description="Low complexity" evidence="1">
    <location>
        <begin position="100"/>
        <end position="133"/>
    </location>
</feature>
<dbReference type="RefSeq" id="WP_355665253.1">
    <property type="nucleotide sequence ID" value="NZ_JBEXRX010000041.1"/>
</dbReference>
<feature type="region of interest" description="Disordered" evidence="1">
    <location>
        <begin position="76"/>
        <end position="137"/>
    </location>
</feature>
<gene>
    <name evidence="4" type="ORF">ABZ071_16270</name>
</gene>
<feature type="transmembrane region" description="Helical" evidence="2">
    <location>
        <begin position="43"/>
        <end position="63"/>
    </location>
</feature>
<dbReference type="EMBL" id="JBEXRX010000041">
    <property type="protein sequence ID" value="MEU0153443.1"/>
    <property type="molecule type" value="Genomic_DNA"/>
</dbReference>
<dbReference type="InterPro" id="IPR001919">
    <property type="entry name" value="CBD2"/>
</dbReference>
<feature type="domain" description="CBM2" evidence="3">
    <location>
        <begin position="135"/>
        <end position="246"/>
    </location>
</feature>
<keyword evidence="2" id="KW-0472">Membrane</keyword>
<evidence type="ECO:0000313" key="5">
    <source>
        <dbReference type="Proteomes" id="UP001550348"/>
    </source>
</evidence>
<name>A0ABV2VKX4_9ACTN</name>
<dbReference type="InterPro" id="IPR008965">
    <property type="entry name" value="CBM2/CBM3_carb-bd_dom_sf"/>
</dbReference>
<dbReference type="SUPFAM" id="SSF49384">
    <property type="entry name" value="Carbohydrate-binding domain"/>
    <property type="match status" value="1"/>
</dbReference>
<feature type="compositionally biased region" description="Low complexity" evidence="1">
    <location>
        <begin position="76"/>
        <end position="90"/>
    </location>
</feature>
<organism evidence="4 5">
    <name type="scientific">Micromonospora fulviviridis</name>
    <dbReference type="NCBI Taxonomy" id="47860"/>
    <lineage>
        <taxon>Bacteria</taxon>
        <taxon>Bacillati</taxon>
        <taxon>Actinomycetota</taxon>
        <taxon>Actinomycetes</taxon>
        <taxon>Micromonosporales</taxon>
        <taxon>Micromonosporaceae</taxon>
        <taxon>Micromonospora</taxon>
    </lineage>
</organism>
<comment type="caution">
    <text evidence="4">The sequence shown here is derived from an EMBL/GenBank/DDBJ whole genome shotgun (WGS) entry which is preliminary data.</text>
</comment>
<evidence type="ECO:0000313" key="4">
    <source>
        <dbReference type="EMBL" id="MEU0153443.1"/>
    </source>
</evidence>
<dbReference type="Gene3D" id="2.60.40.290">
    <property type="match status" value="1"/>
</dbReference>
<feature type="transmembrane region" description="Helical" evidence="2">
    <location>
        <begin position="12"/>
        <end position="31"/>
    </location>
</feature>
<dbReference type="Pfam" id="PF00553">
    <property type="entry name" value="CBM_2"/>
    <property type="match status" value="1"/>
</dbReference>
<reference evidence="4 5" key="1">
    <citation type="submission" date="2024-06" db="EMBL/GenBank/DDBJ databases">
        <title>The Natural Products Discovery Center: Release of the First 8490 Sequenced Strains for Exploring Actinobacteria Biosynthetic Diversity.</title>
        <authorList>
            <person name="Kalkreuter E."/>
            <person name="Kautsar S.A."/>
            <person name="Yang D."/>
            <person name="Bader C.D."/>
            <person name="Teijaro C.N."/>
            <person name="Fluegel L."/>
            <person name="Davis C.M."/>
            <person name="Simpson J.R."/>
            <person name="Lauterbach L."/>
            <person name="Steele A.D."/>
            <person name="Gui C."/>
            <person name="Meng S."/>
            <person name="Li G."/>
            <person name="Viehrig K."/>
            <person name="Ye F."/>
            <person name="Su P."/>
            <person name="Kiefer A.F."/>
            <person name="Nichols A."/>
            <person name="Cepeda A.J."/>
            <person name="Yan W."/>
            <person name="Fan B."/>
            <person name="Jiang Y."/>
            <person name="Adhikari A."/>
            <person name="Zheng C.-J."/>
            <person name="Schuster L."/>
            <person name="Cowan T.M."/>
            <person name="Smanski M.J."/>
            <person name="Chevrette M.G."/>
            <person name="De Carvalho L.P.S."/>
            <person name="Shen B."/>
        </authorList>
    </citation>
    <scope>NUCLEOTIDE SEQUENCE [LARGE SCALE GENOMIC DNA]</scope>
    <source>
        <strain evidence="4 5">NPDC006286</strain>
    </source>
</reference>
<evidence type="ECO:0000259" key="3">
    <source>
        <dbReference type="PROSITE" id="PS51173"/>
    </source>
</evidence>
<sequence>MPAPPSPPRRTLPIVLLDGIVAMAGAARRAVLGRGDGSRLAHVAIVASLGVLLATAYSIVTVLRTPERLTPVAVGPVGGVPATGPAATGTPDERPGPTVATPRTSAPLATRAAPPAPGGPAAAPATRTPSAAAPAPPTPVALRADFAVEESALLSYGAAVTIDNPGPAPAPNWTLVVVLPRESLQVTSVTGARTSRDGTTWTFVPDGDTGRVPGHGTARVTFRVNGAAISATPTACTIDGTACTGLPA</sequence>
<accession>A0ABV2VKX4</accession>
<keyword evidence="5" id="KW-1185">Reference proteome</keyword>
<dbReference type="PROSITE" id="PS51173">
    <property type="entry name" value="CBM2"/>
    <property type="match status" value="1"/>
</dbReference>
<keyword evidence="2" id="KW-0812">Transmembrane</keyword>
<dbReference type="InterPro" id="IPR012291">
    <property type="entry name" value="CBM2_carb-bd_dom_sf"/>
</dbReference>